<keyword evidence="1" id="KW-1133">Transmembrane helix</keyword>
<feature type="transmembrane region" description="Helical" evidence="1">
    <location>
        <begin position="90"/>
        <end position="123"/>
    </location>
</feature>
<name>A0ABX2TJ51_9PROT</name>
<keyword evidence="1" id="KW-0472">Membrane</keyword>
<evidence type="ECO:0000313" key="4">
    <source>
        <dbReference type="Proteomes" id="UP000584642"/>
    </source>
</evidence>
<comment type="caution">
    <text evidence="3">The sequence shown here is derived from an EMBL/GenBank/DDBJ whole genome shotgun (WGS) entry which is preliminary data.</text>
</comment>
<feature type="transmembrane region" description="Helical" evidence="1">
    <location>
        <begin position="40"/>
        <end position="60"/>
    </location>
</feature>
<proteinExistence type="predicted"/>
<evidence type="ECO:0000313" key="3">
    <source>
        <dbReference type="EMBL" id="NYZ23198.1"/>
    </source>
</evidence>
<feature type="transmembrane region" description="Helical" evidence="1">
    <location>
        <begin position="12"/>
        <end position="34"/>
    </location>
</feature>
<dbReference type="Proteomes" id="UP000584642">
    <property type="component" value="Unassembled WGS sequence"/>
</dbReference>
<feature type="domain" description="DUF1468" evidence="2">
    <location>
        <begin position="14"/>
        <end position="156"/>
    </location>
</feature>
<feature type="transmembrane region" description="Helical" evidence="1">
    <location>
        <begin position="129"/>
        <end position="151"/>
    </location>
</feature>
<reference evidence="3 4" key="1">
    <citation type="submission" date="2020-05" db="EMBL/GenBank/DDBJ databases">
        <title>Azospirillum oleiclasticum sp. nov, a nitrogen-fixing and heavy crude oil-emulsifying bacterium isolated from the crude oil of Yumen Oilfield.</title>
        <authorList>
            <person name="Wu D."/>
            <person name="Cai M."/>
            <person name="Zhang X."/>
        </authorList>
    </citation>
    <scope>NUCLEOTIDE SEQUENCE [LARGE SCALE GENOMIC DNA]</scope>
    <source>
        <strain evidence="3 4">ROY-1-1-2</strain>
    </source>
</reference>
<accession>A0ABX2TJ51</accession>
<protein>
    <recommendedName>
        <fullName evidence="2">DUF1468 domain-containing protein</fullName>
    </recommendedName>
</protein>
<keyword evidence="1" id="KW-0812">Transmembrane</keyword>
<keyword evidence="4" id="KW-1185">Reference proteome</keyword>
<organism evidence="3 4">
    <name type="scientific">Azospirillum oleiclasticum</name>
    <dbReference type="NCBI Taxonomy" id="2735135"/>
    <lineage>
        <taxon>Bacteria</taxon>
        <taxon>Pseudomonadati</taxon>
        <taxon>Pseudomonadota</taxon>
        <taxon>Alphaproteobacteria</taxon>
        <taxon>Rhodospirillales</taxon>
        <taxon>Azospirillaceae</taxon>
        <taxon>Azospirillum</taxon>
    </lineage>
</organism>
<dbReference type="InterPro" id="IPR009936">
    <property type="entry name" value="DUF1468"/>
</dbReference>
<gene>
    <name evidence="3" type="ORF">HND93_26115</name>
</gene>
<dbReference type="RefSeq" id="WP_180284973.1">
    <property type="nucleotide sequence ID" value="NZ_JABFDB010000025.1"/>
</dbReference>
<evidence type="ECO:0000259" key="2">
    <source>
        <dbReference type="Pfam" id="PF07331"/>
    </source>
</evidence>
<evidence type="ECO:0000256" key="1">
    <source>
        <dbReference type="SAM" id="Phobius"/>
    </source>
</evidence>
<dbReference type="Pfam" id="PF07331">
    <property type="entry name" value="TctB"/>
    <property type="match status" value="1"/>
</dbReference>
<sequence>MTNSPPLPGERGFGYALVAASALILWLAFGISGLSSASSAGAFPMAAAAVMLVSAIGIVHRNRRRPHSPRPPTTAPRSVRTGTDILPREVALYMAILIAYVVSLEHVGFLASTSVFLLVSLWQLHRRSAVTLLAVAIGVLLTIQMVFGTLFQVQLP</sequence>
<dbReference type="EMBL" id="JABFDB010000025">
    <property type="protein sequence ID" value="NYZ23198.1"/>
    <property type="molecule type" value="Genomic_DNA"/>
</dbReference>